<dbReference type="EMBL" id="GL883142">
    <property type="protein sequence ID" value="EGG00938.1"/>
    <property type="molecule type" value="Genomic_DNA"/>
</dbReference>
<dbReference type="Pfam" id="PF24681">
    <property type="entry name" value="Kelch_KLHDC2_KLHL20_DRC7"/>
    <property type="match status" value="1"/>
</dbReference>
<evidence type="ECO:0000256" key="2">
    <source>
        <dbReference type="ARBA" id="ARBA00022737"/>
    </source>
</evidence>
<dbReference type="KEGG" id="mlr:MELLADRAFT_117937"/>
<feature type="transmembrane region" description="Helical" evidence="3">
    <location>
        <begin position="633"/>
        <end position="657"/>
    </location>
</feature>
<keyword evidence="1" id="KW-0880">Kelch repeat</keyword>
<dbReference type="OrthoDB" id="10251809at2759"/>
<protein>
    <submittedName>
        <fullName evidence="4">Uncharacterized protein</fullName>
    </submittedName>
</protein>
<dbReference type="InterPro" id="IPR015915">
    <property type="entry name" value="Kelch-typ_b-propeller"/>
</dbReference>
<dbReference type="VEuPathDB" id="FungiDB:MELLADRAFT_117937"/>
<dbReference type="PANTHER" id="PTHR46228">
    <property type="entry name" value="KELCH DOMAIN-CONTAINING PROTEIN"/>
    <property type="match status" value="1"/>
</dbReference>
<proteinExistence type="predicted"/>
<evidence type="ECO:0000256" key="3">
    <source>
        <dbReference type="SAM" id="Phobius"/>
    </source>
</evidence>
<sequence>MSDSALSSVFREFNLSIFEYLIPFISVKIVSSKDTYSDDFHHLILGKVFVMVLRKMRIGRDIEWNELSVSVISHQSSVNYLYYRLHQEMTSIYHHHHHQSIIFIIIKRISSNSTSQSFNSKSISTSTSKYHFFNLIISTTLLLLTLNLNVNAQSQPLPCQRWAQQTTISTTISSDFNFNNLNATLWIQGGQIKSSPDQTTHTWTNALLSLDLTKPWNAGSPALNLIIKDNSNPYSPPAVSLGSLWASNDGQSLYQWGGQFADNPSILPGPTNTYKFDLSLMSWNSINTNGESVLRASEGASALVPNLGSGSNHLAYYFGGHLDWASVPNWSNSTPRVFLDSIIELDLGSLSWKNYSSFAPSSVSGFNNATTETSPTIRADGTLTYVPSIGTNAKGALVSIGGGQNFQSTTQNSNRSIDNSALDVFDLETKSWVKQATQGDIPPPRVNHCAVRGTAKVNGVPQHQIFVYGGQIVNGSSQSTDLYVLSIPGFVWTFVGDRLNSQPSARAGHTCDLIGSQMIVIGGYVASDLLCDRFSLIPHPTLKVPLRLTKHLFGLIVFSSQSVYVFDTTSLSWQSSYKPGLPYRTPDRFASILGGTGIGYSTSSAGSCIGGDGSKDKDMTTKYKSSNSSSSKLGSIVGGVLGTIVGIFIILLILLLLRRRQHQKRIRERLEILEREKMNSSSSPNPDRVISTSYFGSDLGGAMSGGMMGGSIGSREEMSQHLFHQYYPAASDDPEHDTEGFEPQFSTRLVPRQALRVVNPENSNSIISPNET</sequence>
<organism evidence="5">
    <name type="scientific">Melampsora larici-populina (strain 98AG31 / pathotype 3-4-7)</name>
    <name type="common">Poplar leaf rust fungus</name>
    <dbReference type="NCBI Taxonomy" id="747676"/>
    <lineage>
        <taxon>Eukaryota</taxon>
        <taxon>Fungi</taxon>
        <taxon>Dikarya</taxon>
        <taxon>Basidiomycota</taxon>
        <taxon>Pucciniomycotina</taxon>
        <taxon>Pucciniomycetes</taxon>
        <taxon>Pucciniales</taxon>
        <taxon>Melampsoraceae</taxon>
        <taxon>Melampsora</taxon>
    </lineage>
</organism>
<dbReference type="Gene3D" id="2.120.10.80">
    <property type="entry name" value="Kelch-type beta propeller"/>
    <property type="match status" value="2"/>
</dbReference>
<evidence type="ECO:0000313" key="4">
    <source>
        <dbReference type="EMBL" id="EGG00938.1"/>
    </source>
</evidence>
<dbReference type="RefSeq" id="XP_007415786.1">
    <property type="nucleotide sequence ID" value="XM_007415724.1"/>
</dbReference>
<dbReference type="SUPFAM" id="SSF50965">
    <property type="entry name" value="Galactose oxidase, central domain"/>
    <property type="match status" value="1"/>
</dbReference>
<keyword evidence="3" id="KW-0472">Membrane</keyword>
<keyword evidence="3" id="KW-1133">Transmembrane helix</keyword>
<evidence type="ECO:0000256" key="1">
    <source>
        <dbReference type="ARBA" id="ARBA00022441"/>
    </source>
</evidence>
<dbReference type="GeneID" id="18926113"/>
<keyword evidence="2" id="KW-0677">Repeat</keyword>
<reference evidence="5" key="1">
    <citation type="journal article" date="2011" name="Proc. Natl. Acad. Sci. U.S.A.">
        <title>Obligate biotrophy features unraveled by the genomic analysis of rust fungi.</title>
        <authorList>
            <person name="Duplessis S."/>
            <person name="Cuomo C.A."/>
            <person name="Lin Y.-C."/>
            <person name="Aerts A."/>
            <person name="Tisserant E."/>
            <person name="Veneault-Fourrey C."/>
            <person name="Joly D.L."/>
            <person name="Hacquard S."/>
            <person name="Amselem J."/>
            <person name="Cantarel B.L."/>
            <person name="Chiu R."/>
            <person name="Coutinho P.M."/>
            <person name="Feau N."/>
            <person name="Field M."/>
            <person name="Frey P."/>
            <person name="Gelhaye E."/>
            <person name="Goldberg J."/>
            <person name="Grabherr M.G."/>
            <person name="Kodira C.D."/>
            <person name="Kohler A."/>
            <person name="Kuees U."/>
            <person name="Lindquist E.A."/>
            <person name="Lucas S.M."/>
            <person name="Mago R."/>
            <person name="Mauceli E."/>
            <person name="Morin E."/>
            <person name="Murat C."/>
            <person name="Pangilinan J.L."/>
            <person name="Park R."/>
            <person name="Pearson M."/>
            <person name="Quesneville H."/>
            <person name="Rouhier N."/>
            <person name="Sakthikumar S."/>
            <person name="Salamov A.A."/>
            <person name="Schmutz J."/>
            <person name="Selles B."/>
            <person name="Shapiro H."/>
            <person name="Tanguay P."/>
            <person name="Tuskan G.A."/>
            <person name="Henrissat B."/>
            <person name="Van de Peer Y."/>
            <person name="Rouze P."/>
            <person name="Ellis J.G."/>
            <person name="Dodds P.N."/>
            <person name="Schein J.E."/>
            <person name="Zhong S."/>
            <person name="Hamelin R.C."/>
            <person name="Grigoriev I.V."/>
            <person name="Szabo L.J."/>
            <person name="Martin F."/>
        </authorList>
    </citation>
    <scope>NUCLEOTIDE SEQUENCE [LARGE SCALE GENOMIC DNA]</scope>
    <source>
        <strain evidence="5">98AG31 / pathotype 3-4-7</strain>
    </source>
</reference>
<keyword evidence="3" id="KW-0812">Transmembrane</keyword>
<dbReference type="eggNOG" id="ENOG502RYEQ">
    <property type="taxonomic scope" value="Eukaryota"/>
</dbReference>
<dbReference type="InterPro" id="IPR011043">
    <property type="entry name" value="Gal_Oxase/kelch_b-propeller"/>
</dbReference>
<name>F4S382_MELLP</name>
<dbReference type="PANTHER" id="PTHR46228:SF2">
    <property type="entry name" value="KELCH REPEAT PROTEIN (AFU_ORTHOLOGUE AFUA_4G14350)"/>
    <property type="match status" value="1"/>
</dbReference>
<accession>F4S382</accession>
<dbReference type="AlphaFoldDB" id="F4S382"/>
<evidence type="ECO:0000313" key="5">
    <source>
        <dbReference type="Proteomes" id="UP000001072"/>
    </source>
</evidence>
<dbReference type="Proteomes" id="UP000001072">
    <property type="component" value="Unassembled WGS sequence"/>
</dbReference>
<dbReference type="HOGENOM" id="CLU_020486_0_0_1"/>
<dbReference type="InParanoid" id="F4S382"/>
<gene>
    <name evidence="4" type="ORF">MELLADRAFT_117937</name>
</gene>
<keyword evidence="5" id="KW-1185">Reference proteome</keyword>